<gene>
    <name evidence="1" type="ORF">VNI00_014678</name>
</gene>
<dbReference type="EMBL" id="JAYKXP010000084">
    <property type="protein sequence ID" value="KAK7029424.1"/>
    <property type="molecule type" value="Genomic_DNA"/>
</dbReference>
<protein>
    <recommendedName>
        <fullName evidence="3">F-box domain-containing protein</fullName>
    </recommendedName>
</protein>
<name>A0AAW0BVH7_9AGAR</name>
<proteinExistence type="predicted"/>
<keyword evidence="2" id="KW-1185">Reference proteome</keyword>
<comment type="caution">
    <text evidence="1">The sequence shown here is derived from an EMBL/GenBank/DDBJ whole genome shotgun (WGS) entry which is preliminary data.</text>
</comment>
<accession>A0AAW0BVH7</accession>
<dbReference type="Proteomes" id="UP001383192">
    <property type="component" value="Unassembled WGS sequence"/>
</dbReference>
<evidence type="ECO:0008006" key="3">
    <source>
        <dbReference type="Google" id="ProtNLM"/>
    </source>
</evidence>
<evidence type="ECO:0000313" key="1">
    <source>
        <dbReference type="EMBL" id="KAK7029424.1"/>
    </source>
</evidence>
<dbReference type="AlphaFoldDB" id="A0AAW0BVH7"/>
<sequence>MTRVDTEQDSLPESPRTTLPCPLEIQDRIIDFGHNNDSFLFACSLVCKSWLPAARYHIFGKRPRPYQGSTRNRIVALCHLLDQPYCTIATYIKHLRVVTRHDGSNYYYDRKSRQLEVISMSLAKHSALRLNALDLDVGIDDLEELSGVKNLSSLTSLNLCVRIDGYNKTDLSSDIIQVFMLMSEMKELESLTLKIAYDEYGQGSIPVHAPQPGAFTKLSFQKLRKLTLRSAVYLLPWLMDQSLVYAPELTYVFLHINHDNSVDCAVLQQFLDTVCSRRVENLILRSAGSELPGELLVCLLA</sequence>
<evidence type="ECO:0000313" key="2">
    <source>
        <dbReference type="Proteomes" id="UP001383192"/>
    </source>
</evidence>
<reference evidence="1 2" key="1">
    <citation type="submission" date="2024-01" db="EMBL/GenBank/DDBJ databases">
        <title>A draft genome for a cacao thread blight-causing isolate of Paramarasmius palmivorus.</title>
        <authorList>
            <person name="Baruah I.K."/>
            <person name="Bukari Y."/>
            <person name="Amoako-Attah I."/>
            <person name="Meinhardt L.W."/>
            <person name="Bailey B.A."/>
            <person name="Cohen S.P."/>
        </authorList>
    </citation>
    <scope>NUCLEOTIDE SEQUENCE [LARGE SCALE GENOMIC DNA]</scope>
    <source>
        <strain evidence="1 2">GH-12</strain>
    </source>
</reference>
<organism evidence="1 2">
    <name type="scientific">Paramarasmius palmivorus</name>
    <dbReference type="NCBI Taxonomy" id="297713"/>
    <lineage>
        <taxon>Eukaryota</taxon>
        <taxon>Fungi</taxon>
        <taxon>Dikarya</taxon>
        <taxon>Basidiomycota</taxon>
        <taxon>Agaricomycotina</taxon>
        <taxon>Agaricomycetes</taxon>
        <taxon>Agaricomycetidae</taxon>
        <taxon>Agaricales</taxon>
        <taxon>Marasmiineae</taxon>
        <taxon>Marasmiaceae</taxon>
        <taxon>Paramarasmius</taxon>
    </lineage>
</organism>